<evidence type="ECO:0000256" key="1">
    <source>
        <dbReference type="ARBA" id="ARBA00004651"/>
    </source>
</evidence>
<dbReference type="Pfam" id="PF01040">
    <property type="entry name" value="UbiA"/>
    <property type="match status" value="1"/>
</dbReference>
<keyword evidence="2 5" id="KW-0812">Transmembrane</keyword>
<dbReference type="InterPro" id="IPR000537">
    <property type="entry name" value="UbiA_prenyltransferase"/>
</dbReference>
<feature type="transmembrane region" description="Helical" evidence="5">
    <location>
        <begin position="119"/>
        <end position="137"/>
    </location>
</feature>
<dbReference type="PANTHER" id="PTHR42723">
    <property type="entry name" value="CHLOROPHYLL SYNTHASE"/>
    <property type="match status" value="1"/>
</dbReference>
<evidence type="ECO:0000313" key="6">
    <source>
        <dbReference type="EMBL" id="MDF0593887.1"/>
    </source>
</evidence>
<evidence type="ECO:0000256" key="5">
    <source>
        <dbReference type="SAM" id="Phobius"/>
    </source>
</evidence>
<accession>A0ABT5XGN8</accession>
<keyword evidence="7" id="KW-1185">Reference proteome</keyword>
<evidence type="ECO:0000313" key="7">
    <source>
        <dbReference type="Proteomes" id="UP001215956"/>
    </source>
</evidence>
<evidence type="ECO:0000256" key="2">
    <source>
        <dbReference type="ARBA" id="ARBA00022692"/>
    </source>
</evidence>
<name>A0ABT5XGN8_9EURY</name>
<sequence>MDGSADGKGPGGPRCASCEKTARLGDNIRDNRGGSLRAYAQLLRPPLAPMDIALPGAAALLAVYATAGTLPAAFPFAIATLGAYFAITSSYVYNDCCDVDVDAVGMPGRPLPSSQVSRSAALAYSALLFALAAAVAFYLNPEALVALIAATLIMAVYSKAAKRTTPFSWALVGLSFGIVPVGVWLAMAPAGFLKEGPGLHEGAIILGAMICITDWGFTNCDASRDVDGDRREGIPTFPVTYGIPLTAKLVAAAWVVGVILSIALGVATGLGPIYFAAALAAGGWMIAQTVGFVRTPTAERGERTFYQGANYRAVLFAALIVDVLLRATVAGYPGVVG</sequence>
<dbReference type="CDD" id="cd13956">
    <property type="entry name" value="PT_UbiA"/>
    <property type="match status" value="1"/>
</dbReference>
<proteinExistence type="predicted"/>
<evidence type="ECO:0000256" key="4">
    <source>
        <dbReference type="ARBA" id="ARBA00023136"/>
    </source>
</evidence>
<dbReference type="Gene3D" id="1.10.357.140">
    <property type="entry name" value="UbiA prenyltransferase"/>
    <property type="match status" value="1"/>
</dbReference>
<protein>
    <submittedName>
        <fullName evidence="6">UbiA family prenyltransferase</fullName>
    </submittedName>
</protein>
<feature type="transmembrane region" description="Helical" evidence="5">
    <location>
        <begin position="239"/>
        <end position="267"/>
    </location>
</feature>
<keyword evidence="4 5" id="KW-0472">Membrane</keyword>
<evidence type="ECO:0000256" key="3">
    <source>
        <dbReference type="ARBA" id="ARBA00022989"/>
    </source>
</evidence>
<dbReference type="InterPro" id="IPR050475">
    <property type="entry name" value="Prenyltransferase_related"/>
</dbReference>
<comment type="caution">
    <text evidence="6">The sequence shown here is derived from an EMBL/GenBank/DDBJ whole genome shotgun (WGS) entry which is preliminary data.</text>
</comment>
<gene>
    <name evidence="6" type="ORF">P0O24_09875</name>
</gene>
<feature type="transmembrane region" description="Helical" evidence="5">
    <location>
        <begin position="167"/>
        <end position="187"/>
    </location>
</feature>
<dbReference type="EMBL" id="JARFPL010000034">
    <property type="protein sequence ID" value="MDF0593887.1"/>
    <property type="molecule type" value="Genomic_DNA"/>
</dbReference>
<dbReference type="PANTHER" id="PTHR42723:SF1">
    <property type="entry name" value="CHLOROPHYLL SYNTHASE, CHLOROPLASTIC"/>
    <property type="match status" value="1"/>
</dbReference>
<feature type="transmembrane region" description="Helical" evidence="5">
    <location>
        <begin position="52"/>
        <end position="85"/>
    </location>
</feature>
<feature type="transmembrane region" description="Helical" evidence="5">
    <location>
        <begin position="143"/>
        <end position="160"/>
    </location>
</feature>
<feature type="transmembrane region" description="Helical" evidence="5">
    <location>
        <begin position="314"/>
        <end position="335"/>
    </location>
</feature>
<dbReference type="Gene3D" id="1.20.120.1780">
    <property type="entry name" value="UbiA prenyltransferase"/>
    <property type="match status" value="1"/>
</dbReference>
<comment type="subcellular location">
    <subcellularLocation>
        <location evidence="1">Cell membrane</location>
        <topology evidence="1">Multi-pass membrane protein</topology>
    </subcellularLocation>
</comment>
<dbReference type="Proteomes" id="UP001215956">
    <property type="component" value="Unassembled WGS sequence"/>
</dbReference>
<reference evidence="6 7" key="1">
    <citation type="submission" date="2023-03" db="EMBL/GenBank/DDBJ databases">
        <title>Whole genome sequencing of Methanotrichaceae archaeon M04Ac.</title>
        <authorList>
            <person name="Khomyakova M.A."/>
            <person name="Merkel A.Y."/>
            <person name="Slobodkin A.I."/>
        </authorList>
    </citation>
    <scope>NUCLEOTIDE SEQUENCE [LARGE SCALE GENOMIC DNA]</scope>
    <source>
        <strain evidence="6 7">M04Ac</strain>
    </source>
</reference>
<keyword evidence="3 5" id="KW-1133">Transmembrane helix</keyword>
<feature type="transmembrane region" description="Helical" evidence="5">
    <location>
        <begin position="199"/>
        <end position="218"/>
    </location>
</feature>
<dbReference type="InterPro" id="IPR044878">
    <property type="entry name" value="UbiA_sf"/>
</dbReference>
<feature type="transmembrane region" description="Helical" evidence="5">
    <location>
        <begin position="273"/>
        <end position="293"/>
    </location>
</feature>
<organism evidence="6 7">
    <name type="scientific">Candidatus Methanocrinis alkalitolerans</name>
    <dbReference type="NCBI Taxonomy" id="3033395"/>
    <lineage>
        <taxon>Archaea</taxon>
        <taxon>Methanobacteriati</taxon>
        <taxon>Methanobacteriota</taxon>
        <taxon>Stenosarchaea group</taxon>
        <taxon>Methanomicrobia</taxon>
        <taxon>Methanotrichales</taxon>
        <taxon>Methanotrichaceae</taxon>
        <taxon>Methanocrinis</taxon>
    </lineage>
</organism>